<reference evidence="2" key="1">
    <citation type="submission" date="2023-10" db="EMBL/GenBank/DDBJ databases">
        <title>Genome assemblies of two species of porcelain crab, Petrolisthes cinctipes and Petrolisthes manimaculis (Anomura: Porcellanidae).</title>
        <authorList>
            <person name="Angst P."/>
        </authorList>
    </citation>
    <scope>NUCLEOTIDE SEQUENCE</scope>
    <source>
        <strain evidence="2">PB745_01</strain>
        <tissue evidence="2">Gill</tissue>
    </source>
</reference>
<dbReference type="AlphaFoldDB" id="A0AAE1K9N1"/>
<feature type="compositionally biased region" description="Low complexity" evidence="1">
    <location>
        <begin position="139"/>
        <end position="162"/>
    </location>
</feature>
<evidence type="ECO:0000256" key="1">
    <source>
        <dbReference type="SAM" id="MobiDB-lite"/>
    </source>
</evidence>
<feature type="region of interest" description="Disordered" evidence="1">
    <location>
        <begin position="139"/>
        <end position="174"/>
    </location>
</feature>
<protein>
    <submittedName>
        <fullName evidence="2">Uncharacterized protein</fullName>
    </submittedName>
</protein>
<comment type="caution">
    <text evidence="2">The sequence shown here is derived from an EMBL/GenBank/DDBJ whole genome shotgun (WGS) entry which is preliminary data.</text>
</comment>
<gene>
    <name evidence="2" type="ORF">Pcinc_026741</name>
</gene>
<feature type="region of interest" description="Disordered" evidence="1">
    <location>
        <begin position="192"/>
        <end position="232"/>
    </location>
</feature>
<proteinExistence type="predicted"/>
<feature type="compositionally biased region" description="Low complexity" evidence="1">
    <location>
        <begin position="199"/>
        <end position="232"/>
    </location>
</feature>
<organism evidence="2 3">
    <name type="scientific">Petrolisthes cinctipes</name>
    <name type="common">Flat porcelain crab</name>
    <dbReference type="NCBI Taxonomy" id="88211"/>
    <lineage>
        <taxon>Eukaryota</taxon>
        <taxon>Metazoa</taxon>
        <taxon>Ecdysozoa</taxon>
        <taxon>Arthropoda</taxon>
        <taxon>Crustacea</taxon>
        <taxon>Multicrustacea</taxon>
        <taxon>Malacostraca</taxon>
        <taxon>Eumalacostraca</taxon>
        <taxon>Eucarida</taxon>
        <taxon>Decapoda</taxon>
        <taxon>Pleocyemata</taxon>
        <taxon>Anomura</taxon>
        <taxon>Galatheoidea</taxon>
        <taxon>Porcellanidae</taxon>
        <taxon>Petrolisthes</taxon>
    </lineage>
</organism>
<sequence>MLNNLVPMPGMDGRQTTNEGLQMDQRTIKSVNVTSTSETMLGKDKAQRKARVATVEVGHTRAKGTLDDLAFNQTTSTTTKVQTTDSQGTQARPILSHNTQNLHGVVRVEGWTKHLPKKPVTSGSIGTLRPIQISVKNVRPIPQTRPVQQVRRRPAQSVRPQRNPQSIRAPPRHVRPQRCSPKCCRCVPCRSCSRKPAPRARNPAPIARNPAPAPIARNPAPAPAPIARNPAN</sequence>
<keyword evidence="3" id="KW-1185">Reference proteome</keyword>
<name>A0AAE1K9N1_PETCI</name>
<evidence type="ECO:0000313" key="2">
    <source>
        <dbReference type="EMBL" id="KAK3867834.1"/>
    </source>
</evidence>
<evidence type="ECO:0000313" key="3">
    <source>
        <dbReference type="Proteomes" id="UP001286313"/>
    </source>
</evidence>
<dbReference type="EMBL" id="JAWQEG010003119">
    <property type="protein sequence ID" value="KAK3867834.1"/>
    <property type="molecule type" value="Genomic_DNA"/>
</dbReference>
<dbReference type="Proteomes" id="UP001286313">
    <property type="component" value="Unassembled WGS sequence"/>
</dbReference>
<accession>A0AAE1K9N1</accession>